<evidence type="ECO:0000313" key="2">
    <source>
        <dbReference type="Proteomes" id="UP001304671"/>
    </source>
</evidence>
<evidence type="ECO:0000313" key="1">
    <source>
        <dbReference type="EMBL" id="MEA5260746.1"/>
    </source>
</evidence>
<sequence length="205" mass="23982">MIDNVDLIKPLLQFEEEGDFITVLVLKRKKDFIEEYAKHQSVRTIKSYTFYAIKDLEERYEEIKMLCEVFKARGYINFNTRNDKNVALKMIAKLVSNIESGNNRSKYVYDSVIGEMPSKQKRWVIDVDKEELQHIEFIRKTINDIEPEGDKIITAIPTLNGVHLITKPFRLDTFKTLCGNNNFNVDVQKNNPTLLYIPDSLIEDK</sequence>
<organism evidence="1 2">
    <name type="scientific">Arcicella aquatica</name>
    <dbReference type="NCBI Taxonomy" id="217141"/>
    <lineage>
        <taxon>Bacteria</taxon>
        <taxon>Pseudomonadati</taxon>
        <taxon>Bacteroidota</taxon>
        <taxon>Cytophagia</taxon>
        <taxon>Cytophagales</taxon>
        <taxon>Flectobacillaceae</taxon>
        <taxon>Arcicella</taxon>
    </lineage>
</organism>
<keyword evidence="2" id="KW-1185">Reference proteome</keyword>
<dbReference type="RefSeq" id="WP_323253539.1">
    <property type="nucleotide sequence ID" value="NZ_JAYFUL010000066.1"/>
</dbReference>
<proteinExistence type="predicted"/>
<name>A0ABU5QUG5_9BACT</name>
<dbReference type="EMBL" id="JAYFUL010000066">
    <property type="protein sequence ID" value="MEA5260746.1"/>
    <property type="molecule type" value="Genomic_DNA"/>
</dbReference>
<reference evidence="1 2" key="1">
    <citation type="submission" date="2023-12" db="EMBL/GenBank/DDBJ databases">
        <title>Novel species of the genus Arcicella isolated from rivers.</title>
        <authorList>
            <person name="Lu H."/>
        </authorList>
    </citation>
    <scope>NUCLEOTIDE SEQUENCE [LARGE SCALE GENOMIC DNA]</scope>
    <source>
        <strain evidence="1 2">LMG 21963</strain>
    </source>
</reference>
<gene>
    <name evidence="1" type="ORF">VB264_23305</name>
</gene>
<protein>
    <submittedName>
        <fullName evidence="1">Uncharacterized protein</fullName>
    </submittedName>
</protein>
<dbReference type="Proteomes" id="UP001304671">
    <property type="component" value="Unassembled WGS sequence"/>
</dbReference>
<accession>A0ABU5QUG5</accession>
<comment type="caution">
    <text evidence="1">The sequence shown here is derived from an EMBL/GenBank/DDBJ whole genome shotgun (WGS) entry which is preliminary data.</text>
</comment>